<feature type="domain" description="HTH LytTR-type" evidence="3">
    <location>
        <begin position="137"/>
        <end position="237"/>
    </location>
</feature>
<name>A0A7X9P1N9_9BACT</name>
<evidence type="ECO:0000313" key="4">
    <source>
        <dbReference type="EMBL" id="NME67883.1"/>
    </source>
</evidence>
<evidence type="ECO:0000259" key="3">
    <source>
        <dbReference type="PROSITE" id="PS50930"/>
    </source>
</evidence>
<protein>
    <submittedName>
        <fullName evidence="4">Response regulator transcription factor</fullName>
    </submittedName>
</protein>
<dbReference type="PANTHER" id="PTHR37299">
    <property type="entry name" value="TRANSCRIPTIONAL REGULATOR-RELATED"/>
    <property type="match status" value="1"/>
</dbReference>
<dbReference type="Pfam" id="PF00072">
    <property type="entry name" value="Response_reg"/>
    <property type="match status" value="1"/>
</dbReference>
<evidence type="ECO:0000259" key="2">
    <source>
        <dbReference type="PROSITE" id="PS50110"/>
    </source>
</evidence>
<organism evidence="4 5">
    <name type="scientific">Flammeovirga aprica JL-4</name>
    <dbReference type="NCBI Taxonomy" id="694437"/>
    <lineage>
        <taxon>Bacteria</taxon>
        <taxon>Pseudomonadati</taxon>
        <taxon>Bacteroidota</taxon>
        <taxon>Cytophagia</taxon>
        <taxon>Cytophagales</taxon>
        <taxon>Flammeovirgaceae</taxon>
        <taxon>Flammeovirga</taxon>
    </lineage>
</organism>
<dbReference type="PANTHER" id="PTHR37299:SF1">
    <property type="entry name" value="STAGE 0 SPORULATION PROTEIN A HOMOLOG"/>
    <property type="match status" value="1"/>
</dbReference>
<dbReference type="SUPFAM" id="SSF52172">
    <property type="entry name" value="CheY-like"/>
    <property type="match status" value="1"/>
</dbReference>
<keyword evidence="1" id="KW-0597">Phosphoprotein</keyword>
<feature type="modified residue" description="4-aspartylphosphate" evidence="1">
    <location>
        <position position="53"/>
    </location>
</feature>
<dbReference type="GO" id="GO:0000156">
    <property type="term" value="F:phosphorelay response regulator activity"/>
    <property type="evidence" value="ECO:0007669"/>
    <property type="project" value="InterPro"/>
</dbReference>
<dbReference type="SMART" id="SM00448">
    <property type="entry name" value="REC"/>
    <property type="match status" value="1"/>
</dbReference>
<dbReference type="Proteomes" id="UP000576082">
    <property type="component" value="Unassembled WGS sequence"/>
</dbReference>
<sequence length="241" mass="28211">MRCIAIDDEPLALKQIQSYVEKIPSFQLIKTFTSAINAIQFLNEEEVDLMFVDINMPDLSGMEFVKSLTNPPKVIFTTAYREYAVEGFQVDAADYLVKPISFPVFSKSLEKTKSRYFSEAKPIEEIESTVKKESDFLFIKTDYKIVRIKFEEIKYIEGMKDYIRIHLVEGKPLMILFSLTKVMDFLPSENFLRVHRSYIVNLNEIVSISRNRIYFDGDVVLPVSDQYKESFQEFINKHFLK</sequence>
<dbReference type="Pfam" id="PF04397">
    <property type="entry name" value="LytTR"/>
    <property type="match status" value="1"/>
</dbReference>
<dbReference type="PROSITE" id="PS50930">
    <property type="entry name" value="HTH_LYTTR"/>
    <property type="match status" value="1"/>
</dbReference>
<dbReference type="EMBL" id="JABANE010000016">
    <property type="protein sequence ID" value="NME67883.1"/>
    <property type="molecule type" value="Genomic_DNA"/>
</dbReference>
<accession>A0A7X9P1N9</accession>
<gene>
    <name evidence="4" type="ORF">HHU12_07905</name>
</gene>
<reference evidence="4 5" key="1">
    <citation type="submission" date="2020-04" db="EMBL/GenBank/DDBJ databases">
        <title>Flammeovirga sp. SR4, a novel species isolated from seawater.</title>
        <authorList>
            <person name="Wang X."/>
        </authorList>
    </citation>
    <scope>NUCLEOTIDE SEQUENCE [LARGE SCALE GENOMIC DNA]</scope>
    <source>
        <strain evidence="4 5">ATCC 23126</strain>
    </source>
</reference>
<dbReference type="InterPro" id="IPR011006">
    <property type="entry name" value="CheY-like_superfamily"/>
</dbReference>
<dbReference type="InterPro" id="IPR001789">
    <property type="entry name" value="Sig_transdc_resp-reg_receiver"/>
</dbReference>
<dbReference type="GO" id="GO:0003677">
    <property type="term" value="F:DNA binding"/>
    <property type="evidence" value="ECO:0007669"/>
    <property type="project" value="InterPro"/>
</dbReference>
<dbReference type="PROSITE" id="PS50110">
    <property type="entry name" value="RESPONSE_REGULATORY"/>
    <property type="match status" value="1"/>
</dbReference>
<keyword evidence="5" id="KW-1185">Reference proteome</keyword>
<feature type="domain" description="Response regulatory" evidence="2">
    <location>
        <begin position="2"/>
        <end position="113"/>
    </location>
</feature>
<dbReference type="InterPro" id="IPR007492">
    <property type="entry name" value="LytTR_DNA-bd_dom"/>
</dbReference>
<dbReference type="Gene3D" id="3.40.50.2300">
    <property type="match status" value="1"/>
</dbReference>
<dbReference type="AlphaFoldDB" id="A0A7X9P1N9"/>
<dbReference type="Gene3D" id="2.40.50.1020">
    <property type="entry name" value="LytTr DNA-binding domain"/>
    <property type="match status" value="1"/>
</dbReference>
<evidence type="ECO:0000313" key="5">
    <source>
        <dbReference type="Proteomes" id="UP000576082"/>
    </source>
</evidence>
<dbReference type="InterPro" id="IPR046947">
    <property type="entry name" value="LytR-like"/>
</dbReference>
<comment type="caution">
    <text evidence="4">The sequence shown here is derived from an EMBL/GenBank/DDBJ whole genome shotgun (WGS) entry which is preliminary data.</text>
</comment>
<proteinExistence type="predicted"/>
<dbReference type="SMART" id="SM00850">
    <property type="entry name" value="LytTR"/>
    <property type="match status" value="1"/>
</dbReference>
<evidence type="ECO:0000256" key="1">
    <source>
        <dbReference type="PROSITE-ProRule" id="PRU00169"/>
    </source>
</evidence>